<comment type="caution">
    <text evidence="10">The sequence shown here is derived from an EMBL/GenBank/DDBJ whole genome shotgun (WGS) entry which is preliminary data.</text>
</comment>
<dbReference type="InterPro" id="IPR006603">
    <property type="entry name" value="PQ-loop_rpt"/>
</dbReference>
<accession>A0AA38UFN2</accession>
<feature type="transmembrane region" description="Helical" evidence="9">
    <location>
        <begin position="48"/>
        <end position="68"/>
    </location>
</feature>
<evidence type="ECO:0000256" key="4">
    <source>
        <dbReference type="ARBA" id="ARBA00022737"/>
    </source>
</evidence>
<keyword evidence="4" id="KW-0677">Repeat</keyword>
<evidence type="ECO:0000313" key="11">
    <source>
        <dbReference type="Proteomes" id="UP001163846"/>
    </source>
</evidence>
<evidence type="ECO:0000256" key="6">
    <source>
        <dbReference type="ARBA" id="ARBA00023136"/>
    </source>
</evidence>
<feature type="transmembrane region" description="Helical" evidence="9">
    <location>
        <begin position="219"/>
        <end position="240"/>
    </location>
</feature>
<evidence type="ECO:0000313" key="10">
    <source>
        <dbReference type="EMBL" id="KAJ3836357.1"/>
    </source>
</evidence>
<dbReference type="FunFam" id="1.20.1280.290:FF:000006">
    <property type="entry name" value="mannose-P-dolichol utilization defect 1 protein"/>
    <property type="match status" value="1"/>
</dbReference>
<dbReference type="AlphaFoldDB" id="A0AA38UFN2"/>
<evidence type="ECO:0000256" key="3">
    <source>
        <dbReference type="ARBA" id="ARBA00022692"/>
    </source>
</evidence>
<reference evidence="10" key="1">
    <citation type="submission" date="2022-08" db="EMBL/GenBank/DDBJ databases">
        <authorList>
            <consortium name="DOE Joint Genome Institute"/>
            <person name="Min B."/>
            <person name="Riley R."/>
            <person name="Sierra-Patev S."/>
            <person name="Naranjo-Ortiz M."/>
            <person name="Looney B."/>
            <person name="Konkel Z."/>
            <person name="Slot J.C."/>
            <person name="Sakamoto Y."/>
            <person name="Steenwyk J.L."/>
            <person name="Rokas A."/>
            <person name="Carro J."/>
            <person name="Camarero S."/>
            <person name="Ferreira P."/>
            <person name="Molpeceres G."/>
            <person name="Ruiz-Duenas F.J."/>
            <person name="Serrano A."/>
            <person name="Henrissat B."/>
            <person name="Drula E."/>
            <person name="Hughes K.W."/>
            <person name="Mata J.L."/>
            <person name="Ishikawa N.K."/>
            <person name="Vargas-Isla R."/>
            <person name="Ushijima S."/>
            <person name="Smith C.A."/>
            <person name="Ahrendt S."/>
            <person name="Andreopoulos W."/>
            <person name="He G."/>
            <person name="Labutti K."/>
            <person name="Lipzen A."/>
            <person name="Ng V."/>
            <person name="Sandor L."/>
            <person name="Barry K."/>
            <person name="Martinez A.T."/>
            <person name="Xiao Y."/>
            <person name="Gibbons J.G."/>
            <person name="Terashima K."/>
            <person name="Hibbett D.S."/>
            <person name="Grigoriev I.V."/>
        </authorList>
    </citation>
    <scope>NUCLEOTIDE SEQUENCE</scope>
    <source>
        <strain evidence="10">TFB9207</strain>
    </source>
</reference>
<feature type="transmembrane region" description="Helical" evidence="9">
    <location>
        <begin position="108"/>
        <end position="125"/>
    </location>
</feature>
<comment type="subcellular location">
    <subcellularLocation>
        <location evidence="1 8">Membrane</location>
        <topology evidence="1 8">Multi-pass membrane protein</topology>
    </subcellularLocation>
</comment>
<evidence type="ECO:0000256" key="2">
    <source>
        <dbReference type="ARBA" id="ARBA00022448"/>
    </source>
</evidence>
<organism evidence="10 11">
    <name type="scientific">Lentinula raphanica</name>
    <dbReference type="NCBI Taxonomy" id="153919"/>
    <lineage>
        <taxon>Eukaryota</taxon>
        <taxon>Fungi</taxon>
        <taxon>Dikarya</taxon>
        <taxon>Basidiomycota</taxon>
        <taxon>Agaricomycotina</taxon>
        <taxon>Agaricomycetes</taxon>
        <taxon>Agaricomycetidae</taxon>
        <taxon>Agaricales</taxon>
        <taxon>Marasmiineae</taxon>
        <taxon>Omphalotaceae</taxon>
        <taxon>Lentinula</taxon>
    </lineage>
</organism>
<feature type="transmembrane region" description="Helical" evidence="9">
    <location>
        <begin position="134"/>
        <end position="152"/>
    </location>
</feature>
<dbReference type="PANTHER" id="PTHR12226">
    <property type="entry name" value="MANNOSE-P-DOLICHOL UTILIZATION DEFECT 1 LEC35 -RELATED"/>
    <property type="match status" value="1"/>
</dbReference>
<dbReference type="PANTHER" id="PTHR12226:SF2">
    <property type="entry name" value="MANNOSE-P-DOLICHOL UTILIZATION DEFECT 1 PROTEIN"/>
    <property type="match status" value="1"/>
</dbReference>
<dbReference type="EMBL" id="MU806327">
    <property type="protein sequence ID" value="KAJ3836357.1"/>
    <property type="molecule type" value="Genomic_DNA"/>
</dbReference>
<comment type="similarity">
    <text evidence="7 8">Belongs to the MPDU1 (TC 2.A.43.3) family.</text>
</comment>
<evidence type="ECO:0000256" key="8">
    <source>
        <dbReference type="PIRNR" id="PIRNR023381"/>
    </source>
</evidence>
<evidence type="ECO:0000256" key="9">
    <source>
        <dbReference type="SAM" id="Phobius"/>
    </source>
</evidence>
<name>A0AA38UFN2_9AGAR</name>
<dbReference type="Proteomes" id="UP001163846">
    <property type="component" value="Unassembled WGS sequence"/>
</dbReference>
<evidence type="ECO:0000256" key="7">
    <source>
        <dbReference type="ARBA" id="ARBA00038475"/>
    </source>
</evidence>
<feature type="transmembrane region" description="Helical" evidence="9">
    <location>
        <begin position="75"/>
        <end position="96"/>
    </location>
</feature>
<dbReference type="Pfam" id="PF04193">
    <property type="entry name" value="PQ-loop"/>
    <property type="match status" value="2"/>
</dbReference>
<keyword evidence="5 8" id="KW-1133">Transmembrane helix</keyword>
<dbReference type="Gene3D" id="1.20.1280.290">
    <property type="match status" value="2"/>
</dbReference>
<protein>
    <recommendedName>
        <fullName evidence="8">Mannose-P-dolichol utilization defect 1 protein homolog</fullName>
    </recommendedName>
</protein>
<keyword evidence="2" id="KW-0813">Transport</keyword>
<dbReference type="GO" id="GO:0016020">
    <property type="term" value="C:membrane"/>
    <property type="evidence" value="ECO:0007669"/>
    <property type="project" value="UniProtKB-SubCell"/>
</dbReference>
<keyword evidence="3 8" id="KW-0812">Transmembrane</keyword>
<keyword evidence="6 8" id="KW-0472">Membrane</keyword>
<dbReference type="SMART" id="SM00679">
    <property type="entry name" value="CTNS"/>
    <property type="match status" value="2"/>
</dbReference>
<evidence type="ECO:0000256" key="5">
    <source>
        <dbReference type="ARBA" id="ARBA00022989"/>
    </source>
</evidence>
<keyword evidence="11" id="KW-1185">Reference proteome</keyword>
<proteinExistence type="inferred from homology"/>
<evidence type="ECO:0000256" key="1">
    <source>
        <dbReference type="ARBA" id="ARBA00004141"/>
    </source>
</evidence>
<sequence length="287" mass="31904">MTSLTRNLPWFIRDTASSIIGVECYTSLVYNLELGDVRCWKYAMSKGMGIGIVVGASVMKLPQLIIVLQSRSATGLSLTSFILETLAYAINFFYSYRNGFPFSTYGENLFLSIQNTIITFLIILYNRRWGPTRLTFLPFFSLSLLTLLLLLLLSPQPLLSLLQLLTLPLSLSSKLPQIIQNHRSRSTGNLSAFAVGAQVAGCLARVYTNWAEVGDGLVGVGAGLGAVLNGVVGWQVWWYWGREGVDRREEWVGREGKGGKSVYEPWQTNPRPSLIPMNVRTGSRKLV</sequence>
<gene>
    <name evidence="10" type="ORF">F5878DRAFT_625420</name>
</gene>
<dbReference type="InterPro" id="IPR016817">
    <property type="entry name" value="MannP-dilichol_defect-1"/>
</dbReference>
<dbReference type="PIRSF" id="PIRSF023381">
    <property type="entry name" value="MannP-dilichol_defect-1p"/>
    <property type="match status" value="1"/>
</dbReference>